<dbReference type="Proteomes" id="UP000326178">
    <property type="component" value="Chromosome"/>
</dbReference>
<feature type="transmembrane region" description="Helical" evidence="6">
    <location>
        <begin position="310"/>
        <end position="331"/>
    </location>
</feature>
<feature type="domain" description="NlpC/P60" evidence="7">
    <location>
        <begin position="1347"/>
        <end position="1368"/>
    </location>
</feature>
<keyword evidence="3" id="KW-0378">Hydrolase</keyword>
<keyword evidence="6" id="KW-1133">Transmembrane helix</keyword>
<dbReference type="KEGG" id="snk:CP967_31135"/>
<evidence type="ECO:0000256" key="1">
    <source>
        <dbReference type="ARBA" id="ARBA00007074"/>
    </source>
</evidence>
<evidence type="ECO:0000259" key="7">
    <source>
        <dbReference type="Pfam" id="PF00877"/>
    </source>
</evidence>
<evidence type="ECO:0000313" key="9">
    <source>
        <dbReference type="Proteomes" id="UP000326178"/>
    </source>
</evidence>
<keyword evidence="9" id="KW-1185">Reference proteome</keyword>
<dbReference type="Pfam" id="PF00877">
    <property type="entry name" value="NLPC_P60"/>
    <property type="match status" value="1"/>
</dbReference>
<feature type="compositionally biased region" description="Basic and acidic residues" evidence="5">
    <location>
        <begin position="437"/>
        <end position="448"/>
    </location>
</feature>
<dbReference type="Gene3D" id="3.90.1720.10">
    <property type="entry name" value="endopeptidase domain like (from Nostoc punctiforme)"/>
    <property type="match status" value="1"/>
</dbReference>
<dbReference type="CDD" id="cd06503">
    <property type="entry name" value="ATP-synt_Fo_b"/>
    <property type="match status" value="1"/>
</dbReference>
<accession>A0A5J6FJ37</accession>
<evidence type="ECO:0000256" key="3">
    <source>
        <dbReference type="ARBA" id="ARBA00022801"/>
    </source>
</evidence>
<dbReference type="OrthoDB" id="3765294at2"/>
<reference evidence="8 9" key="1">
    <citation type="submission" date="2017-09" db="EMBL/GenBank/DDBJ databases">
        <authorList>
            <person name="Lee N."/>
            <person name="Cho B.-K."/>
        </authorList>
    </citation>
    <scope>NUCLEOTIDE SEQUENCE [LARGE SCALE GENOMIC DNA]</scope>
    <source>
        <strain evidence="8 9">ATCC 12769</strain>
    </source>
</reference>
<dbReference type="RefSeq" id="WP_150491144.1">
    <property type="nucleotide sequence ID" value="NZ_BMUV01000003.1"/>
</dbReference>
<keyword evidence="4" id="KW-0788">Thiol protease</keyword>
<feature type="region of interest" description="Disordered" evidence="5">
    <location>
        <begin position="429"/>
        <end position="448"/>
    </location>
</feature>
<dbReference type="InterPro" id="IPR038765">
    <property type="entry name" value="Papain-like_cys_pep_sf"/>
</dbReference>
<keyword evidence="6" id="KW-0812">Transmembrane</keyword>
<dbReference type="EMBL" id="CP023702">
    <property type="protein sequence ID" value="QEU75827.1"/>
    <property type="molecule type" value="Genomic_DNA"/>
</dbReference>
<evidence type="ECO:0000313" key="8">
    <source>
        <dbReference type="EMBL" id="QEU75827.1"/>
    </source>
</evidence>
<dbReference type="SUPFAM" id="SSF54001">
    <property type="entry name" value="Cysteine proteinases"/>
    <property type="match status" value="1"/>
</dbReference>
<gene>
    <name evidence="8" type="ORF">CP967_31135</name>
</gene>
<keyword evidence="2" id="KW-0645">Protease</keyword>
<name>A0A5J6FJ37_9ACTN</name>
<comment type="similarity">
    <text evidence="1">Belongs to the peptidase C40 family.</text>
</comment>
<protein>
    <recommendedName>
        <fullName evidence="7">NlpC/P60 domain-containing protein</fullName>
    </recommendedName>
</protein>
<evidence type="ECO:0000256" key="2">
    <source>
        <dbReference type="ARBA" id="ARBA00022670"/>
    </source>
</evidence>
<organism evidence="8 9">
    <name type="scientific">Streptomyces nitrosporeus</name>
    <dbReference type="NCBI Taxonomy" id="28894"/>
    <lineage>
        <taxon>Bacteria</taxon>
        <taxon>Bacillati</taxon>
        <taxon>Actinomycetota</taxon>
        <taxon>Actinomycetes</taxon>
        <taxon>Kitasatosporales</taxon>
        <taxon>Streptomycetaceae</taxon>
        <taxon>Streptomyces</taxon>
    </lineage>
</organism>
<dbReference type="InterPro" id="IPR000064">
    <property type="entry name" value="NLP_P60_dom"/>
</dbReference>
<dbReference type="GO" id="GO:0006508">
    <property type="term" value="P:proteolysis"/>
    <property type="evidence" value="ECO:0007669"/>
    <property type="project" value="UniProtKB-KW"/>
</dbReference>
<evidence type="ECO:0000256" key="6">
    <source>
        <dbReference type="SAM" id="Phobius"/>
    </source>
</evidence>
<feature type="transmembrane region" description="Helical" evidence="6">
    <location>
        <begin position="920"/>
        <end position="942"/>
    </location>
</feature>
<keyword evidence="6" id="KW-0472">Membrane</keyword>
<dbReference type="GO" id="GO:0008234">
    <property type="term" value="F:cysteine-type peptidase activity"/>
    <property type="evidence" value="ECO:0007669"/>
    <property type="project" value="UniProtKB-KW"/>
</dbReference>
<feature type="transmembrane region" description="Helical" evidence="6">
    <location>
        <begin position="1014"/>
        <end position="1038"/>
    </location>
</feature>
<evidence type="ECO:0000256" key="4">
    <source>
        <dbReference type="ARBA" id="ARBA00022807"/>
    </source>
</evidence>
<feature type="transmembrane region" description="Helical" evidence="6">
    <location>
        <begin position="888"/>
        <end position="914"/>
    </location>
</feature>
<sequence>MPDLDIVGGAAVDVVPVIPQFHTKLKALVLPIADKVGEEAGRKMGEAISKNIVLSIPQAITQGGKLGVRAAGKQGDDAGGAFARSIRRKLEAAFKAMPKLDVKLGDTGVDADLARIRAKLEQLSNKRIGIDVSAEAAEAEITRLEARLRELGAQHPNVAVRADTATARAALAEIRAEIAAIGGRRTVALEVDGSFGARLRAAVQQAQESLPEINVDADTTPARAEIQDLRTRLAALSEVRVGIDMDAATAMAEIDAIQARLAVLSAQTADIDVRVDAGAAAAQLAALRALADDKTFNIHALADTAGASQALLALAAQAAALVAIPLGPVLAAGLGAVVSMATAAAVGVGAVGLAAIPAIKGVTEAIKAKTAAEKEATTATDDSARKGVQAAQRALQMAGAQASLASAHRNAARAIAQANRQVEDAERALAQAGARAMDQRRQAAESVERAERSLADAQHAARQAEQDLTQARKDATAQLADLNDQLADGALDQREATLRVQQAQEDLNRTLADAAVGKATQLQVDAAQLAYDRAKQNQKEQAESFAELKKSAAAQKKAGVEGSEAVKAAHERLAGAQRDVSDNAKALVDAQRAAARAQVDAAQAVADAQRNLADAVQNAADAQVSASEQIEAAERGVESARLSGIDTTAKAITKQDEYRKALAKLSPEARDLFDAIAGPKGITTAFKAWSRELSPSILPLFTRTVESAKNSLPGLTPIALGAAAGIGTLMDKASAQLKTPFWVSFKAELEESVEPAVVGFGVSFGRVVEGIAGIIDAFLPHMDGIARHSDRITERFAKWGTSLKGSPDFERFLKYVKDTSPGLAEFLGDVMEAALDVTKTLAPLSEALFDVVGPLFKAISWLAENCPEFVQTLWLLYAAQKAITLGMAAFAGAMVLYESVMVIATIATAGWAVALNATGIVPIIRAIILVVGLLGAGIVLLYKNSETFRTIVDAAWHGIKTTVSFVWNTILKPIFDAMAAGIRAIIDAAMWLWDNAIGPVFGLIGGAAKLLFKALVVAALIPAYIAFKVLAEIVMWLWDHAIGPVFGWIADKATWLWESKLRVAWDAIKIGLESLGRKFELLWEGCRPVLQKLGDKAEWLYDDAIRPMSENIDNAMSHVADAFESAKRSIERSWSQVKDVVREPVRFVIEEVYNAGIVPLWNNVVKIAGGDKLRTLDISGFYTGGIIPGYSPGVDDRVIAVGGGEAILRPEVTRALGAAPINSWNAAARQGGVGAVRRAISDGMPAFASGGIVGDIWGALKSVGGSVVDGIKDTTGLLLNPDKVFSEAGEWATAMMSPFTSSAWGTAVSKLPVKMLKSLGNSIFGGDGTAKGSVGKALAWAKTQDPKPYVWGGTGPDGFDCSGFMSSIQKVIMGQNPHGRLWSTFSFQGDNAPAGWVRNLKSPFMVGITNQGVGHTAGTLAGVNVESRGGDGVVIGPQARGWADSLFTSHYGFAPAIGKVKGYAAGGFPGVGETAWVGENGPELLEFLTPTRVYSHADSMAMARATQSIPARQTSTPTIQADVHVYVGDREITDIVRVEVDAREAFTAADLETGRYL</sequence>
<proteinExistence type="inferred from homology"/>
<evidence type="ECO:0000256" key="5">
    <source>
        <dbReference type="SAM" id="MobiDB-lite"/>
    </source>
</evidence>
<feature type="transmembrane region" description="Helical" evidence="6">
    <location>
        <begin position="337"/>
        <end position="359"/>
    </location>
</feature>